<keyword evidence="3" id="KW-0804">Transcription</keyword>
<feature type="domain" description="HTH luxR-type" evidence="5">
    <location>
        <begin position="218"/>
        <end position="283"/>
    </location>
</feature>
<evidence type="ECO:0000259" key="5">
    <source>
        <dbReference type="PROSITE" id="PS50043"/>
    </source>
</evidence>
<dbReference type="EMBL" id="CP048637">
    <property type="protein sequence ID" value="QIB41431.1"/>
    <property type="molecule type" value="Genomic_DNA"/>
</dbReference>
<dbReference type="InterPro" id="IPR036693">
    <property type="entry name" value="TF_LuxR_autoind-bd_dom_sf"/>
</dbReference>
<dbReference type="PANTHER" id="PTHR44688">
    <property type="entry name" value="DNA-BINDING TRANSCRIPTIONAL ACTIVATOR DEVR_DOSR"/>
    <property type="match status" value="1"/>
</dbReference>
<accession>A0A7L5BRN1</accession>
<sequence length="287" mass="32003">MSFWTCIFCCSAAKSCSLAGSCALLTHGQYFGRSNISSATRSRSWNPRLQKSKVDYDEIASRVSEVSLVADALEIVQSAYCIDFVTYHLASTIVGSFDAPFVRTTYPEAWVSRYLLNGYVRIDPVVREGFLRQLSFDWRELELTIEALPFLEDAMRHGVGPFGLSIPISDKAGRRAILSLNSRGTAHAWDQLVETYRGDWLDLAQLVHQKAVFELHGESDPVPAISARERECLYWSALGKDYKDIALILDISHHTARTYLKSARTKLGCATISAAATLALKLRLISI</sequence>
<dbReference type="GO" id="GO:0003677">
    <property type="term" value="F:DNA binding"/>
    <property type="evidence" value="ECO:0007669"/>
    <property type="project" value="UniProtKB-KW"/>
</dbReference>
<keyword evidence="1" id="KW-0805">Transcription regulation</keyword>
<dbReference type="InterPro" id="IPR016032">
    <property type="entry name" value="Sig_transdc_resp-reg_C-effctor"/>
</dbReference>
<keyword evidence="2" id="KW-0238">DNA-binding</keyword>
<keyword evidence="4" id="KW-0732">Signal</keyword>
<evidence type="ECO:0000256" key="1">
    <source>
        <dbReference type="ARBA" id="ARBA00023015"/>
    </source>
</evidence>
<dbReference type="PANTHER" id="PTHR44688:SF16">
    <property type="entry name" value="DNA-BINDING TRANSCRIPTIONAL ACTIVATOR DEVR_DOSR"/>
    <property type="match status" value="1"/>
</dbReference>
<reference evidence="6 7" key="1">
    <citation type="submission" date="2020-02" db="EMBL/GenBank/DDBJ databases">
        <title>Plant-Promoting Endophytic Bacterium Rhizobium oryzihabitans sp. nov., Isolated from the Root of Rice.</title>
        <authorList>
            <person name="zhao J."/>
            <person name="Zhang G."/>
        </authorList>
    </citation>
    <scope>NUCLEOTIDE SEQUENCE [LARGE SCALE GENOMIC DNA]</scope>
    <source>
        <strain evidence="6 7">M15</strain>
        <plasmid evidence="6 7">p5</plasmid>
    </source>
</reference>
<feature type="chain" id="PRO_5029474211" evidence="4">
    <location>
        <begin position="20"/>
        <end position="287"/>
    </location>
</feature>
<dbReference type="InterPro" id="IPR005143">
    <property type="entry name" value="TF_LuxR_autoind-bd_dom"/>
</dbReference>
<geneLocation type="plasmid" evidence="6 7">
    <name>p5</name>
</geneLocation>
<gene>
    <name evidence="6" type="ORF">G3A56_26910</name>
</gene>
<dbReference type="SUPFAM" id="SSF75516">
    <property type="entry name" value="Pheromone-binding domain of LuxR-like quorum-sensing transcription factors"/>
    <property type="match status" value="1"/>
</dbReference>
<dbReference type="Gene3D" id="1.10.10.10">
    <property type="entry name" value="Winged helix-like DNA-binding domain superfamily/Winged helix DNA-binding domain"/>
    <property type="match status" value="1"/>
</dbReference>
<dbReference type="SUPFAM" id="SSF46894">
    <property type="entry name" value="C-terminal effector domain of the bipartite response regulators"/>
    <property type="match status" value="1"/>
</dbReference>
<dbReference type="GO" id="GO:0006355">
    <property type="term" value="P:regulation of DNA-templated transcription"/>
    <property type="evidence" value="ECO:0007669"/>
    <property type="project" value="InterPro"/>
</dbReference>
<proteinExistence type="predicted"/>
<evidence type="ECO:0000313" key="6">
    <source>
        <dbReference type="EMBL" id="QIB41431.1"/>
    </source>
</evidence>
<dbReference type="Pfam" id="PF00196">
    <property type="entry name" value="GerE"/>
    <property type="match status" value="1"/>
</dbReference>
<dbReference type="AlphaFoldDB" id="A0A7L5BRN1"/>
<dbReference type="Gene3D" id="3.30.450.80">
    <property type="entry name" value="Transcription factor LuxR-like, autoinducer-binding domain"/>
    <property type="match status" value="1"/>
</dbReference>
<evidence type="ECO:0000256" key="2">
    <source>
        <dbReference type="ARBA" id="ARBA00023125"/>
    </source>
</evidence>
<dbReference type="SMART" id="SM00421">
    <property type="entry name" value="HTH_LUXR"/>
    <property type="match status" value="1"/>
</dbReference>
<dbReference type="InterPro" id="IPR036388">
    <property type="entry name" value="WH-like_DNA-bd_sf"/>
</dbReference>
<dbReference type="Pfam" id="PF03472">
    <property type="entry name" value="Autoind_bind"/>
    <property type="match status" value="1"/>
</dbReference>
<dbReference type="CDD" id="cd06170">
    <property type="entry name" value="LuxR_C_like"/>
    <property type="match status" value="1"/>
</dbReference>
<dbReference type="KEGG" id="roy:G3A56_26910"/>
<evidence type="ECO:0000313" key="7">
    <source>
        <dbReference type="Proteomes" id="UP000464865"/>
    </source>
</evidence>
<keyword evidence="6" id="KW-0614">Plasmid</keyword>
<organism evidence="6 7">
    <name type="scientific">Rhizobium oryzihabitans</name>
    <dbReference type="NCBI Taxonomy" id="2267833"/>
    <lineage>
        <taxon>Bacteria</taxon>
        <taxon>Pseudomonadati</taxon>
        <taxon>Pseudomonadota</taxon>
        <taxon>Alphaproteobacteria</taxon>
        <taxon>Hyphomicrobiales</taxon>
        <taxon>Rhizobiaceae</taxon>
        <taxon>Rhizobium/Agrobacterium group</taxon>
        <taxon>Rhizobium</taxon>
    </lineage>
</organism>
<dbReference type="PROSITE" id="PS50043">
    <property type="entry name" value="HTH_LUXR_2"/>
    <property type="match status" value="1"/>
</dbReference>
<protein>
    <submittedName>
        <fullName evidence="6">LuxR family transcriptional regulator</fullName>
    </submittedName>
</protein>
<evidence type="ECO:0000256" key="3">
    <source>
        <dbReference type="ARBA" id="ARBA00023163"/>
    </source>
</evidence>
<evidence type="ECO:0000256" key="4">
    <source>
        <dbReference type="SAM" id="SignalP"/>
    </source>
</evidence>
<dbReference type="PRINTS" id="PR00038">
    <property type="entry name" value="HTHLUXR"/>
</dbReference>
<dbReference type="Proteomes" id="UP000464865">
    <property type="component" value="Plasmid p5"/>
</dbReference>
<name>A0A7L5BRN1_9HYPH</name>
<keyword evidence="7" id="KW-1185">Reference proteome</keyword>
<feature type="signal peptide" evidence="4">
    <location>
        <begin position="1"/>
        <end position="19"/>
    </location>
</feature>
<dbReference type="InterPro" id="IPR000792">
    <property type="entry name" value="Tscrpt_reg_LuxR_C"/>
</dbReference>